<sequence>MMKLIHSFDIEALFNLLQQHGPLGEEQHQYLLFDGALNPKLPQQLRRSGFPWRSVFTQSDDGDEQLMAASPLLMEWQASQQASVERLLMQCDGLPMVSVWHSTESLPELAARLLPWCVVKADDQHFNLRFPDTRRLKGIVGVLDDEQRGQFFGPAALCAAPTRFGAWETLTLPREPLAPADKVTLNAEQTLALIRDGEEDETLFQLQFHRAIRPDVLADCHPVVEKVLSHADKNGIDAPDDRYQLCLDALRDPTVFNLEG</sequence>
<reference evidence="2 3" key="1">
    <citation type="submission" date="2016-10" db="EMBL/GenBank/DDBJ databases">
        <title>Chromobacterium muskegensis sp. nov., an insecticidal bacterium isolated from Sphagnum bogs.</title>
        <authorList>
            <person name="Sparks M.E."/>
            <person name="Blackburn M.B."/>
            <person name="Gundersen-Rindal D.E."/>
            <person name="Mitchell A."/>
            <person name="Farrar R."/>
            <person name="Kuhar D."/>
        </authorList>
    </citation>
    <scope>NUCLEOTIDE SEQUENCE [LARGE SCALE GENOMIC DNA]</scope>
    <source>
        <strain evidence="2 3">21-1</strain>
    </source>
</reference>
<organism evidence="2 3">
    <name type="scientific">Chromobacterium vaccinii</name>
    <dbReference type="NCBI Taxonomy" id="1108595"/>
    <lineage>
        <taxon>Bacteria</taxon>
        <taxon>Pseudomonadati</taxon>
        <taxon>Pseudomonadota</taxon>
        <taxon>Betaproteobacteria</taxon>
        <taxon>Neisseriales</taxon>
        <taxon>Chromobacteriaceae</taxon>
        <taxon>Chromobacterium</taxon>
    </lineage>
</organism>
<dbReference type="EMBL" id="CP017707">
    <property type="protein sequence ID" value="AOZ51604.1"/>
    <property type="molecule type" value="Genomic_DNA"/>
</dbReference>
<name>A0A1D9LK50_9NEIS</name>
<evidence type="ECO:0000313" key="3">
    <source>
        <dbReference type="Proteomes" id="UP000178776"/>
    </source>
</evidence>
<gene>
    <name evidence="2" type="ORF">BKX93_17450</name>
</gene>
<dbReference type="KEGG" id="cvc:BKX93_17450"/>
<evidence type="ECO:0000259" key="1">
    <source>
        <dbReference type="Pfam" id="PF13503"/>
    </source>
</evidence>
<proteinExistence type="predicted"/>
<dbReference type="GeneID" id="68842991"/>
<dbReference type="RefSeq" id="WP_070980734.1">
    <property type="nucleotide sequence ID" value="NZ_CP017707.1"/>
</dbReference>
<dbReference type="STRING" id="1108595.BKX93_17450"/>
<dbReference type="Pfam" id="PF13503">
    <property type="entry name" value="DUF4123"/>
    <property type="match status" value="1"/>
</dbReference>
<dbReference type="InterPro" id="IPR025391">
    <property type="entry name" value="DUF4123"/>
</dbReference>
<accession>A0A1D9LK50</accession>
<evidence type="ECO:0000313" key="2">
    <source>
        <dbReference type="EMBL" id="AOZ51604.1"/>
    </source>
</evidence>
<protein>
    <recommendedName>
        <fullName evidence="1">DUF4123 domain-containing protein</fullName>
    </recommendedName>
</protein>
<dbReference type="AlphaFoldDB" id="A0A1D9LK50"/>
<dbReference type="Proteomes" id="UP000178776">
    <property type="component" value="Chromosome"/>
</dbReference>
<feature type="domain" description="DUF4123" evidence="1">
    <location>
        <begin position="30"/>
        <end position="150"/>
    </location>
</feature>